<dbReference type="InterPro" id="IPR008266">
    <property type="entry name" value="Tyr_kinase_AS"/>
</dbReference>
<organism evidence="33 34">
    <name type="scientific">Penicillium desertorum</name>
    <dbReference type="NCBI Taxonomy" id="1303715"/>
    <lineage>
        <taxon>Eukaryota</taxon>
        <taxon>Fungi</taxon>
        <taxon>Dikarya</taxon>
        <taxon>Ascomycota</taxon>
        <taxon>Pezizomycotina</taxon>
        <taxon>Eurotiomycetes</taxon>
        <taxon>Eurotiomycetidae</taxon>
        <taxon>Eurotiales</taxon>
        <taxon>Aspergillaceae</taxon>
        <taxon>Penicillium</taxon>
    </lineage>
</organism>
<dbReference type="CDD" id="cd00067">
    <property type="entry name" value="GAL4"/>
    <property type="match status" value="1"/>
</dbReference>
<evidence type="ECO:0000256" key="16">
    <source>
        <dbReference type="ARBA" id="ARBA00022741"/>
    </source>
</evidence>
<evidence type="ECO:0000313" key="33">
    <source>
        <dbReference type="EMBL" id="KAJ5480551.1"/>
    </source>
</evidence>
<dbReference type="GO" id="GO:0003677">
    <property type="term" value="F:DNA binding"/>
    <property type="evidence" value="ECO:0007669"/>
    <property type="project" value="UniProtKB-KW"/>
</dbReference>
<dbReference type="GO" id="GO:0016787">
    <property type="term" value="F:hydrolase activity"/>
    <property type="evidence" value="ECO:0007669"/>
    <property type="project" value="UniProtKB-KW"/>
</dbReference>
<comment type="catalytic activity">
    <reaction evidence="28">
        <text>L-threonyl-[protein] + ATP = O-phospho-L-threonyl-[protein] + ADP + H(+)</text>
        <dbReference type="Rhea" id="RHEA:46608"/>
        <dbReference type="Rhea" id="RHEA-COMP:11060"/>
        <dbReference type="Rhea" id="RHEA-COMP:11605"/>
        <dbReference type="ChEBI" id="CHEBI:15378"/>
        <dbReference type="ChEBI" id="CHEBI:30013"/>
        <dbReference type="ChEBI" id="CHEBI:30616"/>
        <dbReference type="ChEBI" id="CHEBI:61977"/>
        <dbReference type="ChEBI" id="CHEBI:456216"/>
        <dbReference type="EC" id="2.7.11.1"/>
    </reaction>
</comment>
<dbReference type="SMART" id="SM00066">
    <property type="entry name" value="GAL4"/>
    <property type="match status" value="1"/>
</dbReference>
<evidence type="ECO:0000259" key="31">
    <source>
        <dbReference type="PROSITE" id="PS50011"/>
    </source>
</evidence>
<evidence type="ECO:0000313" key="34">
    <source>
        <dbReference type="Proteomes" id="UP001147760"/>
    </source>
</evidence>
<dbReference type="Gene3D" id="3.30.200.20">
    <property type="entry name" value="Phosphorylase Kinase, domain 1"/>
    <property type="match status" value="1"/>
</dbReference>
<evidence type="ECO:0000256" key="6">
    <source>
        <dbReference type="ARBA" id="ARBA00011534"/>
    </source>
</evidence>
<keyword evidence="25" id="KW-0539">Nucleus</keyword>
<dbReference type="GO" id="GO:0008033">
    <property type="term" value="P:tRNA processing"/>
    <property type="evidence" value="ECO:0007669"/>
    <property type="project" value="UniProtKB-KW"/>
</dbReference>
<evidence type="ECO:0000256" key="22">
    <source>
        <dbReference type="ARBA" id="ARBA00023125"/>
    </source>
</evidence>
<name>A0A9W9X196_9EURO</name>
<evidence type="ECO:0000256" key="26">
    <source>
        <dbReference type="ARBA" id="ARBA00030980"/>
    </source>
</evidence>
<evidence type="ECO:0000256" key="15">
    <source>
        <dbReference type="ARBA" id="ARBA00022694"/>
    </source>
</evidence>
<dbReference type="GO" id="GO:0005737">
    <property type="term" value="C:cytoplasm"/>
    <property type="evidence" value="ECO:0007669"/>
    <property type="project" value="UniProtKB-SubCell"/>
</dbReference>
<evidence type="ECO:0000256" key="18">
    <source>
        <dbReference type="ARBA" id="ARBA00022801"/>
    </source>
</evidence>
<dbReference type="NCBIfam" id="TIGR03724">
    <property type="entry name" value="arch_bud32"/>
    <property type="match status" value="1"/>
</dbReference>
<evidence type="ECO:0000256" key="24">
    <source>
        <dbReference type="ARBA" id="ARBA00023163"/>
    </source>
</evidence>
<dbReference type="GO" id="GO:0000781">
    <property type="term" value="C:chromosome, telomeric region"/>
    <property type="evidence" value="ECO:0007669"/>
    <property type="project" value="UniProtKB-SubCell"/>
</dbReference>
<dbReference type="GO" id="GO:0008270">
    <property type="term" value="F:zinc ion binding"/>
    <property type="evidence" value="ECO:0007669"/>
    <property type="project" value="InterPro"/>
</dbReference>
<evidence type="ECO:0000256" key="12">
    <source>
        <dbReference type="ARBA" id="ARBA00022527"/>
    </source>
</evidence>
<keyword evidence="22" id="KW-0238">DNA-binding</keyword>
<accession>A0A9W9X196</accession>
<keyword evidence="13" id="KW-0597">Phosphoprotein</keyword>
<evidence type="ECO:0000256" key="2">
    <source>
        <dbReference type="ARBA" id="ARBA00004123"/>
    </source>
</evidence>
<keyword evidence="34" id="KW-1185">Reference proteome</keyword>
<evidence type="ECO:0000256" key="20">
    <source>
        <dbReference type="ARBA" id="ARBA00022895"/>
    </source>
</evidence>
<gene>
    <name evidence="33" type="ORF">N7530_006060</name>
</gene>
<keyword evidence="24" id="KW-0804">Transcription</keyword>
<evidence type="ECO:0000256" key="14">
    <source>
        <dbReference type="ARBA" id="ARBA00022679"/>
    </source>
</evidence>
<evidence type="ECO:0000256" key="13">
    <source>
        <dbReference type="ARBA" id="ARBA00022553"/>
    </source>
</evidence>
<reference evidence="33" key="2">
    <citation type="journal article" date="2023" name="IMA Fungus">
        <title>Comparative genomic study of the Penicillium genus elucidates a diverse pangenome and 15 lateral gene transfer events.</title>
        <authorList>
            <person name="Petersen C."/>
            <person name="Sorensen T."/>
            <person name="Nielsen M.R."/>
            <person name="Sondergaard T.E."/>
            <person name="Sorensen J.L."/>
            <person name="Fitzpatrick D.A."/>
            <person name="Frisvad J.C."/>
            <person name="Nielsen K.L."/>
        </authorList>
    </citation>
    <scope>NUCLEOTIDE SEQUENCE</scope>
    <source>
        <strain evidence="33">IBT 17660</strain>
    </source>
</reference>
<evidence type="ECO:0000259" key="32">
    <source>
        <dbReference type="PROSITE" id="PS50048"/>
    </source>
</evidence>
<dbReference type="GO" id="GO:0005634">
    <property type="term" value="C:nucleus"/>
    <property type="evidence" value="ECO:0007669"/>
    <property type="project" value="UniProtKB-SubCell"/>
</dbReference>
<keyword evidence="15" id="KW-0819">tRNA processing</keyword>
<dbReference type="PROSITE" id="PS00109">
    <property type="entry name" value="PROTEIN_KINASE_TYR"/>
    <property type="match status" value="1"/>
</dbReference>
<proteinExistence type="inferred from homology"/>
<keyword evidence="12" id="KW-0723">Serine/threonine-protein kinase</keyword>
<feature type="domain" description="Protein kinase" evidence="31">
    <location>
        <begin position="717"/>
        <end position="974"/>
    </location>
</feature>
<keyword evidence="14" id="KW-0808">Transferase</keyword>
<dbReference type="InterPro" id="IPR001138">
    <property type="entry name" value="Zn2Cys6_DnaBD"/>
</dbReference>
<dbReference type="EC" id="2.7.11.1" evidence="7"/>
<evidence type="ECO:0000256" key="30">
    <source>
        <dbReference type="SAM" id="MobiDB-lite"/>
    </source>
</evidence>
<evidence type="ECO:0000256" key="27">
    <source>
        <dbReference type="ARBA" id="ARBA00033194"/>
    </source>
</evidence>
<dbReference type="PROSITE" id="PS00463">
    <property type="entry name" value="ZN2_CY6_FUNGAL_1"/>
    <property type="match status" value="1"/>
</dbReference>
<comment type="function">
    <text evidence="1">Component of the EKC/KEOPS complex that is required for the formation of a threonylcarbamoyl group on adenosine at position 37 (t(6)A37) in tRNAs that read codons beginning with adenine. The complex is probably involved in the transfer of the threonylcarbamoyl moiety of threonylcarbamoyl-AMP (TC-AMP) to the N6 group of A37. BUD32 has ATPase activity in the context of the EKC/KEOPS complex and likely plays a supporting role to the catalytic subunit KAE1. The EKC/KEOPS complex also promotes both telomere uncapping and telomere elongation. The complex is required for efficient recruitment of transcriptional coactivators.</text>
</comment>
<evidence type="ECO:0000256" key="9">
    <source>
        <dbReference type="ARBA" id="ARBA00019973"/>
    </source>
</evidence>
<dbReference type="SUPFAM" id="SSF57701">
    <property type="entry name" value="Zn2/Cys6 DNA-binding domain"/>
    <property type="match status" value="1"/>
</dbReference>
<dbReference type="OrthoDB" id="4356994at2759"/>
<dbReference type="CDD" id="cd12148">
    <property type="entry name" value="fungal_TF_MHR"/>
    <property type="match status" value="1"/>
</dbReference>
<keyword evidence="19" id="KW-0067">ATP-binding</keyword>
<dbReference type="Gene3D" id="1.10.510.10">
    <property type="entry name" value="Transferase(Phosphotransferase) domain 1"/>
    <property type="match status" value="1"/>
</dbReference>
<feature type="domain" description="Zn(2)-C6 fungal-type" evidence="32">
    <location>
        <begin position="21"/>
        <end position="51"/>
    </location>
</feature>
<evidence type="ECO:0000256" key="23">
    <source>
        <dbReference type="ARBA" id="ARBA00023159"/>
    </source>
</evidence>
<dbReference type="GO" id="GO:0000981">
    <property type="term" value="F:DNA-binding transcription factor activity, RNA polymerase II-specific"/>
    <property type="evidence" value="ECO:0007669"/>
    <property type="project" value="InterPro"/>
</dbReference>
<dbReference type="PANTHER" id="PTHR47785:SF5">
    <property type="entry name" value="ZN(II)2CYS6 TRANSCRIPTION FACTOR (EUROFUNG)"/>
    <property type="match status" value="1"/>
</dbReference>
<dbReference type="GO" id="GO:0005524">
    <property type="term" value="F:ATP binding"/>
    <property type="evidence" value="ECO:0007669"/>
    <property type="project" value="UniProtKB-KW"/>
</dbReference>
<evidence type="ECO:0000256" key="5">
    <source>
        <dbReference type="ARBA" id="ARBA00010630"/>
    </source>
</evidence>
<dbReference type="EMBL" id="JAPWDO010000003">
    <property type="protein sequence ID" value="KAJ5480551.1"/>
    <property type="molecule type" value="Genomic_DNA"/>
</dbReference>
<comment type="subcellular location">
    <subcellularLocation>
        <location evidence="4">Chromosome</location>
        <location evidence="4">Telomere</location>
    </subcellularLocation>
    <subcellularLocation>
        <location evidence="3">Cytoplasm</location>
    </subcellularLocation>
    <subcellularLocation>
        <location evidence="2">Nucleus</location>
    </subcellularLocation>
</comment>
<keyword evidence="18" id="KW-0378">Hydrolase</keyword>
<dbReference type="InterPro" id="IPR000719">
    <property type="entry name" value="Prot_kinase_dom"/>
</dbReference>
<dbReference type="PROSITE" id="PS50011">
    <property type="entry name" value="PROTEIN_KINASE_DOM"/>
    <property type="match status" value="1"/>
</dbReference>
<keyword evidence="10" id="KW-0158">Chromosome</keyword>
<comment type="similarity">
    <text evidence="5">Belongs to the protein kinase superfamily. BUD32 family.</text>
</comment>
<evidence type="ECO:0000256" key="4">
    <source>
        <dbReference type="ARBA" id="ARBA00004574"/>
    </source>
</evidence>
<evidence type="ECO:0000256" key="29">
    <source>
        <dbReference type="ARBA" id="ARBA00048679"/>
    </source>
</evidence>
<dbReference type="PROSITE" id="PS50048">
    <property type="entry name" value="ZN2_CY6_FUNGAL_2"/>
    <property type="match status" value="1"/>
</dbReference>
<keyword evidence="20" id="KW-0779">Telomere</keyword>
<feature type="region of interest" description="Disordered" evidence="30">
    <location>
        <begin position="110"/>
        <end position="135"/>
    </location>
</feature>
<evidence type="ECO:0000256" key="19">
    <source>
        <dbReference type="ARBA" id="ARBA00022840"/>
    </source>
</evidence>
<dbReference type="InterPro" id="IPR022495">
    <property type="entry name" value="Bud32"/>
</dbReference>
<dbReference type="FunFam" id="3.30.200.20:FF:000603">
    <property type="entry name" value="EKC/KEOPS complex subunit bud32"/>
    <property type="match status" value="1"/>
</dbReference>
<dbReference type="PANTHER" id="PTHR47785">
    <property type="entry name" value="ZN(II)2CYS6 TRANSCRIPTION FACTOR (EUROFUNG)-RELATED-RELATED"/>
    <property type="match status" value="1"/>
</dbReference>
<keyword evidence="11" id="KW-0963">Cytoplasm</keyword>
<evidence type="ECO:0000256" key="28">
    <source>
        <dbReference type="ARBA" id="ARBA00047899"/>
    </source>
</evidence>
<evidence type="ECO:0000256" key="7">
    <source>
        <dbReference type="ARBA" id="ARBA00012513"/>
    </source>
</evidence>
<dbReference type="Pfam" id="PF06293">
    <property type="entry name" value="Kdo"/>
    <property type="match status" value="1"/>
</dbReference>
<evidence type="ECO:0000256" key="11">
    <source>
        <dbReference type="ARBA" id="ARBA00022490"/>
    </source>
</evidence>
<keyword evidence="21" id="KW-0805">Transcription regulation</keyword>
<keyword evidence="16" id="KW-0547">Nucleotide-binding</keyword>
<dbReference type="InterPro" id="IPR036864">
    <property type="entry name" value="Zn2-C6_fun-type_DNA-bd_sf"/>
</dbReference>
<evidence type="ECO:0000256" key="8">
    <source>
        <dbReference type="ARBA" id="ARBA00013948"/>
    </source>
</evidence>
<protein>
    <recommendedName>
        <fullName evidence="9">EKC/KEOPS complex subunit BUD32</fullName>
        <ecNumber evidence="7">2.7.11.1</ecNumber>
    </recommendedName>
    <alternativeName>
        <fullName evidence="26 27">Atypical Serine/threonine protein kinase BUD32</fullName>
    </alternativeName>
    <alternativeName>
        <fullName evidence="8">EKC/KEOPS complex subunit bud32</fullName>
    </alternativeName>
</protein>
<evidence type="ECO:0000256" key="21">
    <source>
        <dbReference type="ARBA" id="ARBA00023015"/>
    </source>
</evidence>
<evidence type="ECO:0000256" key="25">
    <source>
        <dbReference type="ARBA" id="ARBA00023242"/>
    </source>
</evidence>
<dbReference type="InterPro" id="IPR053181">
    <property type="entry name" value="EcdB-like_regulator"/>
</dbReference>
<dbReference type="SUPFAM" id="SSF56112">
    <property type="entry name" value="Protein kinase-like (PK-like)"/>
    <property type="match status" value="1"/>
</dbReference>
<keyword evidence="17 33" id="KW-0418">Kinase</keyword>
<comment type="subunit">
    <text evidence="6">Component of the EKC/KEOPS complex composed of at least BUD32, CGI121, GON7, KAE1 and PCC1; the whole complex dimerizes.</text>
</comment>
<dbReference type="Proteomes" id="UP001147760">
    <property type="component" value="Unassembled WGS sequence"/>
</dbReference>
<dbReference type="Gene3D" id="4.10.240.10">
    <property type="entry name" value="Zn(2)-C6 fungal-type DNA-binding domain"/>
    <property type="match status" value="1"/>
</dbReference>
<comment type="catalytic activity">
    <reaction evidence="29">
        <text>L-seryl-[protein] + ATP = O-phospho-L-seryl-[protein] + ADP + H(+)</text>
        <dbReference type="Rhea" id="RHEA:17989"/>
        <dbReference type="Rhea" id="RHEA-COMP:9863"/>
        <dbReference type="Rhea" id="RHEA-COMP:11604"/>
        <dbReference type="ChEBI" id="CHEBI:15378"/>
        <dbReference type="ChEBI" id="CHEBI:29999"/>
        <dbReference type="ChEBI" id="CHEBI:30616"/>
        <dbReference type="ChEBI" id="CHEBI:83421"/>
        <dbReference type="ChEBI" id="CHEBI:456216"/>
        <dbReference type="EC" id="2.7.11.1"/>
    </reaction>
</comment>
<dbReference type="AlphaFoldDB" id="A0A9W9X196"/>
<dbReference type="FunFam" id="1.10.510.10:FF:000845">
    <property type="entry name" value="Probable bifunctional tRNA threonylcarbamoyladenosine biosynthesis protein"/>
    <property type="match status" value="1"/>
</dbReference>
<evidence type="ECO:0000256" key="10">
    <source>
        <dbReference type="ARBA" id="ARBA00022454"/>
    </source>
</evidence>
<evidence type="ECO:0000256" key="3">
    <source>
        <dbReference type="ARBA" id="ARBA00004496"/>
    </source>
</evidence>
<keyword evidence="23" id="KW-0010">Activator</keyword>
<dbReference type="InterPro" id="IPR011009">
    <property type="entry name" value="Kinase-like_dom_sf"/>
</dbReference>
<reference evidence="33" key="1">
    <citation type="submission" date="2022-12" db="EMBL/GenBank/DDBJ databases">
        <authorList>
            <person name="Petersen C."/>
        </authorList>
    </citation>
    <scope>NUCLEOTIDE SEQUENCE</scope>
    <source>
        <strain evidence="33">IBT 17660</strain>
    </source>
</reference>
<comment type="caution">
    <text evidence="33">The sequence shown here is derived from an EMBL/GenBank/DDBJ whole genome shotgun (WGS) entry which is preliminary data.</text>
</comment>
<evidence type="ECO:0000256" key="17">
    <source>
        <dbReference type="ARBA" id="ARBA00022777"/>
    </source>
</evidence>
<dbReference type="GO" id="GO:0004674">
    <property type="term" value="F:protein serine/threonine kinase activity"/>
    <property type="evidence" value="ECO:0007669"/>
    <property type="project" value="UniProtKB-KW"/>
</dbReference>
<evidence type="ECO:0000256" key="1">
    <source>
        <dbReference type="ARBA" id="ARBA00003747"/>
    </source>
</evidence>
<sequence>MEFGNPRVVRKREIRTRAPTACQTCRLRKTRCDNARPTCSYCAVQGMECNYPETSPQQNQAGFDPGNPSNHEVLQRLNHIAGLLENFKSEGSNSSTRSLKEGFFELAMQNPSPVADSLPGRNPPSTSTASIDDRGVDNDPRILYMASSGENMLRWPIYNKVITEAEKHIRSFLLDSLDNQPRSMQAPRQVGIGSFVDEIPRLCRKYFLLCHRRNPIVDLDNLDRYAKEVTVQGLGWDGPSCQVLLACALASCTSSKFVPLAEDMPANLDGLQAPPLSDANLDLAETYFHAAKQRFGFLHTSPTDIQCFLLAGSYHRHAIRPLQAWFCYQQASCRLEVRLRSLCREQWTADDNYHNLESRLYWSCIQAEHEMQSELPLWSSGLESLGYSDPFPKFSRRSPSSYDQMDEDQDFAVRPGLELDGTEEEKGWKFYIGSICNRRTTNDIVSDMWRQGEKGWTKDIPDLLRKTMDAERVVTSWYQISLAGIQSQKDQSQKDNPDLRFFFRGRYHMALERIYRPAFYLAMHFQGMPTFIRKNNQMWAEVFHLAQKAIDNCVTLIPSYWYQFRHEWIWNVVRASFACAVHILGAVLYQLEACRDPSTWQVRLPANWTALVRLSIRTLKHWSAESIDLEVMASTLERMYQGTCRLANVRPDLHLISFSSGYLLGYGYMAILRDPPHNFFLFIPSHLSTSPALPLSNSLTMEEYKPPPLPSPFNNTTPPPTLLTQGAEAHLYKTISLNPSIPAALKIRPSKPYRHPILDRRLTRQRITSEARCLAKLIREGVSVPAVLALDWEGHGGTEGGWGGAWLMMEWIDGPVVRVVLEQWEAWMKQNQGSLDSSQIENEEARVRGLLRQMGSAIGVLHKAGVVHGDLTTSNLMLRPSAGASDAVDGTGSPSMEGDVVLIDFGLASQSNQDEDRAVDLYVLERAIGSTHPRSEPMFEELILSYRDSYKGSVSALKRLEDVRMRGRKRSMLG</sequence>
<dbReference type="Pfam" id="PF00172">
    <property type="entry name" value="Zn_clus"/>
    <property type="match status" value="1"/>
</dbReference>